<accession>A0A2K8T8L1</accession>
<dbReference type="InterPro" id="IPR014729">
    <property type="entry name" value="Rossmann-like_a/b/a_fold"/>
</dbReference>
<sequence length="175" mass="19417">MFRKILVALHHCDDTSKYIFQEALELAKAAKASLKLLHVLSVEEQESPNILTLINTLENKKRWEEFEKSGLDLLKSFTEQAIAAGVPTEYYQGLGRPGHIICETARVWEAGLIVIGRRGLSGMSELILGSVSNYVTHYAPCSVLIIQNPEQLGAVSIQERQSVISATLFSCLFNV</sequence>
<dbReference type="InterPro" id="IPR006016">
    <property type="entry name" value="UspA"/>
</dbReference>
<evidence type="ECO:0000313" key="4">
    <source>
        <dbReference type="Proteomes" id="UP000232003"/>
    </source>
</evidence>
<geneLocation type="plasmid" evidence="4">
    <name>pnfsy07</name>
</geneLocation>
<dbReference type="RefSeq" id="WP_100903861.1">
    <property type="nucleotide sequence ID" value="NZ_CAWNNC010000008.1"/>
</dbReference>
<evidence type="ECO:0000256" key="1">
    <source>
        <dbReference type="ARBA" id="ARBA00008791"/>
    </source>
</evidence>
<dbReference type="OrthoDB" id="516822at2"/>
<dbReference type="Gene3D" id="3.40.50.620">
    <property type="entry name" value="HUPs"/>
    <property type="match status" value="1"/>
</dbReference>
<comment type="similarity">
    <text evidence="1">Belongs to the universal stress protein A family.</text>
</comment>
<dbReference type="KEGG" id="nfl:COO91_10132"/>
<gene>
    <name evidence="3" type="ORF">COO91_10132</name>
</gene>
<proteinExistence type="inferred from homology"/>
<keyword evidence="3" id="KW-0614">Plasmid</keyword>
<dbReference type="CDD" id="cd00293">
    <property type="entry name" value="USP-like"/>
    <property type="match status" value="1"/>
</dbReference>
<evidence type="ECO:0000313" key="3">
    <source>
        <dbReference type="EMBL" id="AUB43923.1"/>
    </source>
</evidence>
<dbReference type="AlphaFoldDB" id="A0A2K8T8L1"/>
<protein>
    <submittedName>
        <fullName evidence="3">Nucleotide-binding universal stress protein, UspA family</fullName>
    </submittedName>
</protein>
<keyword evidence="4" id="KW-1185">Reference proteome</keyword>
<dbReference type="EMBL" id="CP024792">
    <property type="protein sequence ID" value="AUB43923.1"/>
    <property type="molecule type" value="Genomic_DNA"/>
</dbReference>
<dbReference type="PANTHER" id="PTHR46268:SF8">
    <property type="entry name" value="UNIVERSAL STRESS PROTEIN SLL1388"/>
    <property type="match status" value="1"/>
</dbReference>
<dbReference type="PANTHER" id="PTHR46268">
    <property type="entry name" value="STRESS RESPONSE PROTEIN NHAX"/>
    <property type="match status" value="1"/>
</dbReference>
<dbReference type="Proteomes" id="UP000232003">
    <property type="component" value="Plasmid pNFSY07"/>
</dbReference>
<organism evidence="3 4">
    <name type="scientific">Nostoc flagelliforme CCNUN1</name>
    <dbReference type="NCBI Taxonomy" id="2038116"/>
    <lineage>
        <taxon>Bacteria</taxon>
        <taxon>Bacillati</taxon>
        <taxon>Cyanobacteriota</taxon>
        <taxon>Cyanophyceae</taxon>
        <taxon>Nostocales</taxon>
        <taxon>Nostocaceae</taxon>
        <taxon>Nostoc</taxon>
    </lineage>
</organism>
<name>A0A2K8T8L1_9NOSO</name>
<dbReference type="SUPFAM" id="SSF52402">
    <property type="entry name" value="Adenine nucleotide alpha hydrolases-like"/>
    <property type="match status" value="1"/>
</dbReference>
<dbReference type="PRINTS" id="PR01438">
    <property type="entry name" value="UNVRSLSTRESS"/>
</dbReference>
<evidence type="ECO:0000259" key="2">
    <source>
        <dbReference type="Pfam" id="PF00582"/>
    </source>
</evidence>
<dbReference type="Pfam" id="PF00582">
    <property type="entry name" value="Usp"/>
    <property type="match status" value="1"/>
</dbReference>
<dbReference type="InterPro" id="IPR006015">
    <property type="entry name" value="Universal_stress_UspA"/>
</dbReference>
<reference evidence="3 4" key="1">
    <citation type="submission" date="2017-11" db="EMBL/GenBank/DDBJ databases">
        <title>Complete genome of a free-living desiccation-tolerant cyanobacterium and its photosynthetic adaptation to extreme terrestrial habitat.</title>
        <authorList>
            <person name="Shang J."/>
        </authorList>
    </citation>
    <scope>NUCLEOTIDE SEQUENCE [LARGE SCALE GENOMIC DNA]</scope>
    <source>
        <strain evidence="3 4">CCNUN1</strain>
        <plasmid evidence="4">pnfsy07</plasmid>
    </source>
</reference>
<feature type="domain" description="UspA" evidence="2">
    <location>
        <begin position="1"/>
        <end position="146"/>
    </location>
</feature>